<dbReference type="RefSeq" id="WP_330790885.1">
    <property type="nucleotide sequence ID" value="NZ_JBEYSQ010000083.1"/>
</dbReference>
<gene>
    <name evidence="1" type="ORF">V2K49_44190</name>
</gene>
<name>A0ABD5JPC4_9ACTN</name>
<accession>A0ABD5JPC4</accession>
<organism evidence="1 2">
    <name type="scientific">Streptomyces antimycoticus</name>
    <dbReference type="NCBI Taxonomy" id="68175"/>
    <lineage>
        <taxon>Bacteria</taxon>
        <taxon>Bacillati</taxon>
        <taxon>Actinomycetota</taxon>
        <taxon>Actinomycetes</taxon>
        <taxon>Kitasatosporales</taxon>
        <taxon>Streptomycetaceae</taxon>
        <taxon>Streptomyces</taxon>
        <taxon>Streptomyces violaceusniger group</taxon>
    </lineage>
</organism>
<dbReference type="Proteomes" id="UP001354649">
    <property type="component" value="Unassembled WGS sequence"/>
</dbReference>
<reference evidence="1 2" key="1">
    <citation type="submission" date="2023-11" db="EMBL/GenBank/DDBJ databases">
        <title>30 novel species of actinomycetes from the DSMZ collection.</title>
        <authorList>
            <person name="Nouioui I."/>
        </authorList>
    </citation>
    <scope>NUCLEOTIDE SEQUENCE [LARGE SCALE GENOMIC DNA]</scope>
    <source>
        <strain evidence="1 2">DSM 41602</strain>
    </source>
</reference>
<evidence type="ECO:0000313" key="2">
    <source>
        <dbReference type="Proteomes" id="UP001354649"/>
    </source>
</evidence>
<proteinExistence type="predicted"/>
<sequence>MEYDAELLKTQKLSRSGSVSAACRWTHPPPGCCTLTLWHVWQSRLVAMRIQVDVDIVAVRGLEARESVASSSIDRR</sequence>
<dbReference type="EMBL" id="JAZBJQ010000058">
    <property type="protein sequence ID" value="MEE4589915.1"/>
    <property type="molecule type" value="Genomic_DNA"/>
</dbReference>
<comment type="caution">
    <text evidence="1">The sequence shown here is derived from an EMBL/GenBank/DDBJ whole genome shotgun (WGS) entry which is preliminary data.</text>
</comment>
<evidence type="ECO:0000313" key="1">
    <source>
        <dbReference type="EMBL" id="MEE4589915.1"/>
    </source>
</evidence>
<dbReference type="AlphaFoldDB" id="A0ABD5JPC4"/>
<protein>
    <submittedName>
        <fullName evidence="1">Uncharacterized protein</fullName>
    </submittedName>
</protein>